<evidence type="ECO:0000313" key="2">
    <source>
        <dbReference type="Proteomes" id="UP000825729"/>
    </source>
</evidence>
<gene>
    <name evidence="1" type="ORF">H6P81_020287</name>
</gene>
<comment type="caution">
    <text evidence="1">The sequence shown here is derived from an EMBL/GenBank/DDBJ whole genome shotgun (WGS) entry which is preliminary data.</text>
</comment>
<organism evidence="1 2">
    <name type="scientific">Aristolochia fimbriata</name>
    <name type="common">White veined hardy Dutchman's pipe vine</name>
    <dbReference type="NCBI Taxonomy" id="158543"/>
    <lineage>
        <taxon>Eukaryota</taxon>
        <taxon>Viridiplantae</taxon>
        <taxon>Streptophyta</taxon>
        <taxon>Embryophyta</taxon>
        <taxon>Tracheophyta</taxon>
        <taxon>Spermatophyta</taxon>
        <taxon>Magnoliopsida</taxon>
        <taxon>Magnoliidae</taxon>
        <taxon>Piperales</taxon>
        <taxon>Aristolochiaceae</taxon>
        <taxon>Aristolochia</taxon>
    </lineage>
</organism>
<accession>A0AAV7DU39</accession>
<keyword evidence="2" id="KW-1185">Reference proteome</keyword>
<name>A0AAV7DU39_ARIFI</name>
<evidence type="ECO:0000313" key="1">
    <source>
        <dbReference type="EMBL" id="KAG9440122.1"/>
    </source>
</evidence>
<reference evidence="1 2" key="1">
    <citation type="submission" date="2021-07" db="EMBL/GenBank/DDBJ databases">
        <title>The Aristolochia fimbriata genome: insights into angiosperm evolution, floral development and chemical biosynthesis.</title>
        <authorList>
            <person name="Jiao Y."/>
        </authorList>
    </citation>
    <scope>NUCLEOTIDE SEQUENCE [LARGE SCALE GENOMIC DNA]</scope>
    <source>
        <strain evidence="1">IBCAS-2021</strain>
        <tissue evidence="1">Leaf</tissue>
    </source>
</reference>
<sequence length="85" mass="9913">MAGVFPSLLLFVKAGRKRSSVSFKKNEFLNGDEVQVEEEVAKQMVKQIVQAKLRDRRCKLKRKHFNKSTEEERKNCPIPCMTQED</sequence>
<dbReference type="Proteomes" id="UP000825729">
    <property type="component" value="Unassembled WGS sequence"/>
</dbReference>
<protein>
    <submittedName>
        <fullName evidence="1">Uncharacterized protein</fullName>
    </submittedName>
</protein>
<dbReference type="EMBL" id="JAINDJ010000008">
    <property type="protein sequence ID" value="KAG9440122.1"/>
    <property type="molecule type" value="Genomic_DNA"/>
</dbReference>
<proteinExistence type="predicted"/>
<dbReference type="AlphaFoldDB" id="A0AAV7DU39"/>